<dbReference type="Gene3D" id="2.70.98.10">
    <property type="match status" value="1"/>
</dbReference>
<dbReference type="InterPro" id="IPR004103">
    <property type="entry name" value="Lyase_8_C"/>
</dbReference>
<dbReference type="GO" id="GO:0030246">
    <property type="term" value="F:carbohydrate binding"/>
    <property type="evidence" value="ECO:0007669"/>
    <property type="project" value="InterPro"/>
</dbReference>
<evidence type="ECO:0000313" key="9">
    <source>
        <dbReference type="Proteomes" id="UP000077266"/>
    </source>
</evidence>
<dbReference type="AlphaFoldDB" id="A0A165Q2T7"/>
<dbReference type="PANTHER" id="PTHR38481">
    <property type="entry name" value="HYALURONATE LYASE"/>
    <property type="match status" value="1"/>
</dbReference>
<name>A0A165Q2T7_EXIGL</name>
<evidence type="ECO:0000256" key="1">
    <source>
        <dbReference type="ARBA" id="ARBA00006699"/>
    </source>
</evidence>
<keyword evidence="2 4" id="KW-0732">Signal</keyword>
<protein>
    <submittedName>
        <fullName evidence="8">Galactose mutarotase-like protein</fullName>
    </submittedName>
</protein>
<dbReference type="Gene3D" id="1.50.10.100">
    <property type="entry name" value="Chondroitin AC/alginate lyase"/>
    <property type="match status" value="1"/>
</dbReference>
<dbReference type="Pfam" id="PF08124">
    <property type="entry name" value="Lyase_8_N"/>
    <property type="match status" value="1"/>
</dbReference>
<dbReference type="Proteomes" id="UP000077266">
    <property type="component" value="Unassembled WGS sequence"/>
</dbReference>
<evidence type="ECO:0000256" key="2">
    <source>
        <dbReference type="ARBA" id="ARBA00022729"/>
    </source>
</evidence>
<feature type="domain" description="Polysaccharide lyase 8 N-terminal alpha-helical" evidence="7">
    <location>
        <begin position="46"/>
        <end position="302"/>
    </location>
</feature>
<feature type="domain" description="Polysaccharide lyase family 8 central" evidence="5">
    <location>
        <begin position="383"/>
        <end position="624"/>
    </location>
</feature>
<dbReference type="Pfam" id="PF02884">
    <property type="entry name" value="Lyase_8_C"/>
    <property type="match status" value="1"/>
</dbReference>
<dbReference type="GO" id="GO:0016837">
    <property type="term" value="F:carbon-oxygen lyase activity, acting on polysaccharides"/>
    <property type="evidence" value="ECO:0007669"/>
    <property type="project" value="UniProtKB-ARBA"/>
</dbReference>
<dbReference type="SUPFAM" id="SSF48230">
    <property type="entry name" value="Chondroitin AC/alginate lyase"/>
    <property type="match status" value="1"/>
</dbReference>
<gene>
    <name evidence="8" type="ORF">EXIGLDRAFT_759317</name>
</gene>
<organism evidence="8 9">
    <name type="scientific">Exidia glandulosa HHB12029</name>
    <dbReference type="NCBI Taxonomy" id="1314781"/>
    <lineage>
        <taxon>Eukaryota</taxon>
        <taxon>Fungi</taxon>
        <taxon>Dikarya</taxon>
        <taxon>Basidiomycota</taxon>
        <taxon>Agaricomycotina</taxon>
        <taxon>Agaricomycetes</taxon>
        <taxon>Auriculariales</taxon>
        <taxon>Exidiaceae</taxon>
        <taxon>Exidia</taxon>
    </lineage>
</organism>
<proteinExistence type="inferred from homology"/>
<accession>A0A165Q2T7</accession>
<evidence type="ECO:0000259" key="5">
    <source>
        <dbReference type="Pfam" id="PF02278"/>
    </source>
</evidence>
<dbReference type="Gene3D" id="2.60.220.10">
    <property type="entry name" value="Polysaccharide lyase family 8-like, C-terminal"/>
    <property type="match status" value="1"/>
</dbReference>
<dbReference type="InterPro" id="IPR014718">
    <property type="entry name" value="GH-type_carb-bd"/>
</dbReference>
<dbReference type="InterPro" id="IPR011013">
    <property type="entry name" value="Gal_mutarotase_sf_dom"/>
</dbReference>
<keyword evidence="3" id="KW-0456">Lyase</keyword>
<evidence type="ECO:0000256" key="4">
    <source>
        <dbReference type="SAM" id="SignalP"/>
    </source>
</evidence>
<dbReference type="InterPro" id="IPR003159">
    <property type="entry name" value="Lyase_8_central_dom"/>
</dbReference>
<evidence type="ECO:0000256" key="3">
    <source>
        <dbReference type="ARBA" id="ARBA00023239"/>
    </source>
</evidence>
<dbReference type="PANTHER" id="PTHR38481:SF1">
    <property type="entry name" value="HYALURONATE LYASE"/>
    <property type="match status" value="1"/>
</dbReference>
<dbReference type="GO" id="GO:0005576">
    <property type="term" value="C:extracellular region"/>
    <property type="evidence" value="ECO:0007669"/>
    <property type="project" value="InterPro"/>
</dbReference>
<dbReference type="InterPro" id="IPR038970">
    <property type="entry name" value="Lyase_8"/>
</dbReference>
<comment type="similarity">
    <text evidence="1">Belongs to the polysaccharide lyase 8 family.</text>
</comment>
<dbReference type="SUPFAM" id="SSF74650">
    <property type="entry name" value="Galactose mutarotase-like"/>
    <property type="match status" value="1"/>
</dbReference>
<evidence type="ECO:0000313" key="8">
    <source>
        <dbReference type="EMBL" id="KZW03001.1"/>
    </source>
</evidence>
<dbReference type="OrthoDB" id="5980780at2759"/>
<dbReference type="InParanoid" id="A0A165Q2T7"/>
<sequence length="755" mass="81090">MMSSAALVALALVMSVRAASSDVAAVLSRRVANLKSGWDAASLTADVQNLLSTVKADFTWPNVNYLSGCDAQRSNWPAQSHWNHIYDLAAAYVGSAPTQYEGDEGVLNVTLSAMDWWFSRDFTNGDCLVNGGTASCPCGTPGLWNTNWYSNVILIPSIVGNACLLLQSTDPPALTDVARDSCTRITQRGFSTFGTGAGFLAGANILQIASIGISAGLISGNESTIAAGYGHINDEVVVHPEIKVDGIKQDGGFQQHLGVLYNGNYGKAFIESILSLATESAGTIWESGQVNKDAFAGLIDGSAWMVYQNVKTNILHWDFSSLARFISFRTNDLGGLAQTAGILLNVDSIRDLGNLWNEQTLVRVADLLETPTGNANVGKLFGNRMFWANDYMVHRGKNYVTTVKMFSSRISNTECVNAANPLGFHLSDGTVYTYLEGSEYENIAASWDWNLIPGTTTDYANTPLACGTAQQTGVESFVGGVSDRTLGIAAMKFTNPLTRALGWQKAWFFLPGDVMHVMVNGIASQSSADVYSVLEQRRLVGDVVVDGQTLGASANLTRARTLWHGNTGYILDNTPLSVSFGPRTGAWSAIGTSTQPPETVDLFAAWYHHTNLSTPASYTVLPGRSSQAFIQQSRSLRIETLANDVHKMGVWDARNGVLMAVFWASAVDMHLPGIFLSMDVSTPVTLIGKFSGNPRSWKVTVADPSQSATEVRVRFNWLSAAKALPEGWGGIELGELRIALPQGADAGKSVTVSVL</sequence>
<dbReference type="InterPro" id="IPR011071">
    <property type="entry name" value="Lyase_8-like_C"/>
</dbReference>
<dbReference type="EMBL" id="KV425885">
    <property type="protein sequence ID" value="KZW03001.1"/>
    <property type="molecule type" value="Genomic_DNA"/>
</dbReference>
<evidence type="ECO:0000259" key="6">
    <source>
        <dbReference type="Pfam" id="PF02884"/>
    </source>
</evidence>
<dbReference type="Pfam" id="PF02278">
    <property type="entry name" value="Lyase_8"/>
    <property type="match status" value="1"/>
</dbReference>
<dbReference type="InterPro" id="IPR012970">
    <property type="entry name" value="Lyase_8_alpha_N"/>
</dbReference>
<feature type="domain" description="Polysaccharide lyase family 8 C-terminal" evidence="6">
    <location>
        <begin position="641"/>
        <end position="711"/>
    </location>
</feature>
<reference evidence="8 9" key="1">
    <citation type="journal article" date="2016" name="Mol. Biol. Evol.">
        <title>Comparative Genomics of Early-Diverging Mushroom-Forming Fungi Provides Insights into the Origins of Lignocellulose Decay Capabilities.</title>
        <authorList>
            <person name="Nagy L.G."/>
            <person name="Riley R."/>
            <person name="Tritt A."/>
            <person name="Adam C."/>
            <person name="Daum C."/>
            <person name="Floudas D."/>
            <person name="Sun H."/>
            <person name="Yadav J.S."/>
            <person name="Pangilinan J."/>
            <person name="Larsson K.H."/>
            <person name="Matsuura K."/>
            <person name="Barry K."/>
            <person name="Labutti K."/>
            <person name="Kuo R."/>
            <person name="Ohm R.A."/>
            <person name="Bhattacharya S.S."/>
            <person name="Shirouzu T."/>
            <person name="Yoshinaga Y."/>
            <person name="Martin F.M."/>
            <person name="Grigoriev I.V."/>
            <person name="Hibbett D.S."/>
        </authorList>
    </citation>
    <scope>NUCLEOTIDE SEQUENCE [LARGE SCALE GENOMIC DNA]</scope>
    <source>
        <strain evidence="8 9">HHB12029</strain>
    </source>
</reference>
<dbReference type="GO" id="GO:0005975">
    <property type="term" value="P:carbohydrate metabolic process"/>
    <property type="evidence" value="ECO:0007669"/>
    <property type="project" value="InterPro"/>
</dbReference>
<dbReference type="SUPFAM" id="SSF49863">
    <property type="entry name" value="Hyaluronate lyase-like, C-terminal domain"/>
    <property type="match status" value="1"/>
</dbReference>
<feature type="signal peptide" evidence="4">
    <location>
        <begin position="1"/>
        <end position="18"/>
    </location>
</feature>
<feature type="chain" id="PRO_5007864500" evidence="4">
    <location>
        <begin position="19"/>
        <end position="755"/>
    </location>
</feature>
<dbReference type="InterPro" id="IPR008929">
    <property type="entry name" value="Chondroitin_lyas"/>
</dbReference>
<keyword evidence="9" id="KW-1185">Reference proteome</keyword>
<evidence type="ECO:0000259" key="7">
    <source>
        <dbReference type="Pfam" id="PF08124"/>
    </source>
</evidence>